<dbReference type="SUPFAM" id="SSF111384">
    <property type="entry name" value="OmpH-like"/>
    <property type="match status" value="1"/>
</dbReference>
<dbReference type="InterPro" id="IPR024930">
    <property type="entry name" value="Skp_dom_sf"/>
</dbReference>
<dbReference type="PANTHER" id="PTHR35089:SF1">
    <property type="entry name" value="CHAPERONE PROTEIN SKP"/>
    <property type="match status" value="1"/>
</dbReference>
<organism evidence="4 5">
    <name type="scientific">Gracilimonas halophila</name>
    <dbReference type="NCBI Taxonomy" id="1834464"/>
    <lineage>
        <taxon>Bacteria</taxon>
        <taxon>Pseudomonadati</taxon>
        <taxon>Balneolota</taxon>
        <taxon>Balneolia</taxon>
        <taxon>Balneolales</taxon>
        <taxon>Balneolaceae</taxon>
        <taxon>Gracilimonas</taxon>
    </lineage>
</organism>
<evidence type="ECO:0000313" key="5">
    <source>
        <dbReference type="Proteomes" id="UP001597460"/>
    </source>
</evidence>
<reference evidence="5" key="1">
    <citation type="journal article" date="2019" name="Int. J. Syst. Evol. Microbiol.">
        <title>The Global Catalogue of Microorganisms (GCM) 10K type strain sequencing project: providing services to taxonomists for standard genome sequencing and annotation.</title>
        <authorList>
            <consortium name="The Broad Institute Genomics Platform"/>
            <consortium name="The Broad Institute Genome Sequencing Center for Infectious Disease"/>
            <person name="Wu L."/>
            <person name="Ma J."/>
        </authorList>
    </citation>
    <scope>NUCLEOTIDE SEQUENCE [LARGE SCALE GENOMIC DNA]</scope>
    <source>
        <strain evidence="5">KCTC 52042</strain>
    </source>
</reference>
<keyword evidence="3" id="KW-0175">Coiled coil</keyword>
<evidence type="ECO:0000256" key="2">
    <source>
        <dbReference type="ARBA" id="ARBA00022729"/>
    </source>
</evidence>
<dbReference type="SMART" id="SM00935">
    <property type="entry name" value="OmpH"/>
    <property type="match status" value="1"/>
</dbReference>
<dbReference type="PANTHER" id="PTHR35089">
    <property type="entry name" value="CHAPERONE PROTEIN SKP"/>
    <property type="match status" value="1"/>
</dbReference>
<comment type="similarity">
    <text evidence="1">Belongs to the Skp family.</text>
</comment>
<name>A0ABW5JL61_9BACT</name>
<protein>
    <submittedName>
        <fullName evidence="4">OmpH family outer membrane protein</fullName>
    </submittedName>
</protein>
<evidence type="ECO:0000256" key="3">
    <source>
        <dbReference type="SAM" id="Coils"/>
    </source>
</evidence>
<gene>
    <name evidence="4" type="ORF">ACFSVN_12495</name>
</gene>
<dbReference type="RefSeq" id="WP_390303248.1">
    <property type="nucleotide sequence ID" value="NZ_JBHULI010000025.1"/>
</dbReference>
<evidence type="ECO:0000313" key="4">
    <source>
        <dbReference type="EMBL" id="MFD2533265.1"/>
    </source>
</evidence>
<accession>A0ABW5JL61</accession>
<feature type="coiled-coil region" evidence="3">
    <location>
        <begin position="44"/>
        <end position="115"/>
    </location>
</feature>
<sequence length="181" mass="20502">MKKLSLLILSVIIAFSAIDTVKAQEELQIGYVNPQAVLAKMPEMRAIQQRLQNFAERKQQELAQQEQEFQTAVAEYQQKAGVISEEANQREQERLGQMQQQLTVAQQEAEQALQQRRQELLSPMFSQIDAAINSVAEDMGLTYVLNTTTSSGDQIILYASPEFQEKYDITDAVMQELGVFN</sequence>
<dbReference type="InterPro" id="IPR005632">
    <property type="entry name" value="Chaperone_Skp"/>
</dbReference>
<dbReference type="Pfam" id="PF03938">
    <property type="entry name" value="OmpH"/>
    <property type="match status" value="1"/>
</dbReference>
<proteinExistence type="inferred from homology"/>
<dbReference type="Gene3D" id="3.30.910.20">
    <property type="entry name" value="Skp domain"/>
    <property type="match status" value="1"/>
</dbReference>
<keyword evidence="2" id="KW-0732">Signal</keyword>
<keyword evidence="5" id="KW-1185">Reference proteome</keyword>
<comment type="caution">
    <text evidence="4">The sequence shown here is derived from an EMBL/GenBank/DDBJ whole genome shotgun (WGS) entry which is preliminary data.</text>
</comment>
<dbReference type="EMBL" id="JBHULI010000025">
    <property type="protein sequence ID" value="MFD2533265.1"/>
    <property type="molecule type" value="Genomic_DNA"/>
</dbReference>
<dbReference type="Proteomes" id="UP001597460">
    <property type="component" value="Unassembled WGS sequence"/>
</dbReference>
<evidence type="ECO:0000256" key="1">
    <source>
        <dbReference type="ARBA" id="ARBA00009091"/>
    </source>
</evidence>